<protein>
    <submittedName>
        <fullName evidence="1">Uncharacterized protein</fullName>
    </submittedName>
</protein>
<proteinExistence type="predicted"/>
<evidence type="ECO:0000313" key="1">
    <source>
        <dbReference type="EMBL" id="CUG90847.1"/>
    </source>
</evidence>
<dbReference type="AlphaFoldDB" id="A0A0S4JH46"/>
<gene>
    <name evidence="1" type="ORF">BSAL_02305</name>
</gene>
<dbReference type="OrthoDB" id="298589at2759"/>
<dbReference type="Proteomes" id="UP000051952">
    <property type="component" value="Unassembled WGS sequence"/>
</dbReference>
<sequence length="541" mass="59919">MQSALSSGPASVASKVHVLESDGVCRYFFAYLLKMQKQLRAIKEHRESLGLSAMDLGRLTPAPGPNDEDDSNGLPFFSAIPDTVVYEHDFPQAWYTYDVKTKELAKQSGKYLDAMEIYKGFSSVAPGCGEICAQFIGVYKTGNNATITTDAVGSTFGSSYGSSRFLSPLNNASGTEVTEITYFTPESLMQWLREKSPQRPKEGLLQVFIPPRGERNDCLQMTWSPTTSFLLRRANLHPLNSIRVEPRKRCGTFDAQPHLVEETVGNDLLKSKISDSLSQVAVYLLKAEHKIVSRMVIHFKHDRDGLLWMQFGSSMRVENSEIIGSTVVRDPVDLDTAYDQPPSLCPNSAIDTALRFQTSMASPSERWRRFNTVHNAGGAHRFVQRTLQRRDTKHLLTAASQWSPRKSASQAPQELTVLGSFIEDTLYTLYAARMTTSREVADGFDVVVQLPARLVTFLDTQGRDHLMVDIFGMEAVEVSASSRTGSGVDADAAAASSSVVDAQRAASALYRLIPKGTRRPLSIVRSECEAFVTHLRSMYTV</sequence>
<dbReference type="EMBL" id="CYKH01001867">
    <property type="protein sequence ID" value="CUG90847.1"/>
    <property type="molecule type" value="Genomic_DNA"/>
</dbReference>
<dbReference type="VEuPathDB" id="TriTrypDB:BSAL_02305"/>
<reference evidence="2" key="1">
    <citation type="submission" date="2015-09" db="EMBL/GenBank/DDBJ databases">
        <authorList>
            <consortium name="Pathogen Informatics"/>
        </authorList>
    </citation>
    <scope>NUCLEOTIDE SEQUENCE [LARGE SCALE GENOMIC DNA]</scope>
    <source>
        <strain evidence="2">Lake Konstanz</strain>
    </source>
</reference>
<evidence type="ECO:0000313" key="2">
    <source>
        <dbReference type="Proteomes" id="UP000051952"/>
    </source>
</evidence>
<name>A0A0S4JH46_BODSA</name>
<organism evidence="1 2">
    <name type="scientific">Bodo saltans</name>
    <name type="common">Flagellated protozoan</name>
    <dbReference type="NCBI Taxonomy" id="75058"/>
    <lineage>
        <taxon>Eukaryota</taxon>
        <taxon>Discoba</taxon>
        <taxon>Euglenozoa</taxon>
        <taxon>Kinetoplastea</taxon>
        <taxon>Metakinetoplastina</taxon>
        <taxon>Eubodonida</taxon>
        <taxon>Bodonidae</taxon>
        <taxon>Bodo</taxon>
    </lineage>
</organism>
<accession>A0A0S4JH46</accession>
<keyword evidence="2" id="KW-1185">Reference proteome</keyword>